<dbReference type="eggNOG" id="ENOG503109P">
    <property type="taxonomic scope" value="Bacteria"/>
</dbReference>
<dbReference type="AlphaFoldDB" id="E6XC43"/>
<keyword evidence="1" id="KW-0812">Transmembrane</keyword>
<dbReference type="STRING" id="688270.Celal_2766"/>
<accession>E6XC43</accession>
<reference evidence="2 3" key="1">
    <citation type="journal article" date="2010" name="Stand. Genomic Sci.">
        <title>Complete genome sequence of Cellulophaga algicola type strain (IC166).</title>
        <authorList>
            <person name="Abt B."/>
            <person name="Lu M."/>
            <person name="Misra M."/>
            <person name="Han C."/>
            <person name="Nolan M."/>
            <person name="Lucas S."/>
            <person name="Hammon N."/>
            <person name="Deshpande S."/>
            <person name="Cheng J.F."/>
            <person name="Tapia R."/>
            <person name="Goodwin L."/>
            <person name="Pitluck S."/>
            <person name="Liolios K."/>
            <person name="Pagani I."/>
            <person name="Ivanova N."/>
            <person name="Mavromatis K."/>
            <person name="Ovchinikova G."/>
            <person name="Pati A."/>
            <person name="Chen A."/>
            <person name="Palaniappan K."/>
            <person name="Land M."/>
            <person name="Hauser L."/>
            <person name="Chang Y.J."/>
            <person name="Jeffries C.D."/>
            <person name="Detter J.C."/>
            <person name="Brambilla E."/>
            <person name="Rohde M."/>
            <person name="Tindall B.J."/>
            <person name="Goker M."/>
            <person name="Woyke T."/>
            <person name="Bristow J."/>
            <person name="Eisen J.A."/>
            <person name="Markowitz V."/>
            <person name="Hugenholtz P."/>
            <person name="Kyrpides N.C."/>
            <person name="Klenk H.P."/>
            <person name="Lapidus A."/>
        </authorList>
    </citation>
    <scope>NUCLEOTIDE SEQUENCE [LARGE SCALE GENOMIC DNA]</scope>
    <source>
        <strain evidence="3">DSM 14237 / IC166 / ACAM 630</strain>
    </source>
</reference>
<gene>
    <name evidence="2" type="ordered locus">Celal_2766</name>
</gene>
<evidence type="ECO:0008006" key="4">
    <source>
        <dbReference type="Google" id="ProtNLM"/>
    </source>
</evidence>
<organism evidence="2 3">
    <name type="scientific">Cellulophaga algicola (strain DSM 14237 / IC166 / ACAM 630)</name>
    <dbReference type="NCBI Taxonomy" id="688270"/>
    <lineage>
        <taxon>Bacteria</taxon>
        <taxon>Pseudomonadati</taxon>
        <taxon>Bacteroidota</taxon>
        <taxon>Flavobacteriia</taxon>
        <taxon>Flavobacteriales</taxon>
        <taxon>Flavobacteriaceae</taxon>
        <taxon>Cellulophaga</taxon>
    </lineage>
</organism>
<evidence type="ECO:0000313" key="2">
    <source>
        <dbReference type="EMBL" id="ADV50048.1"/>
    </source>
</evidence>
<evidence type="ECO:0000256" key="1">
    <source>
        <dbReference type="SAM" id="Phobius"/>
    </source>
</evidence>
<feature type="transmembrane region" description="Helical" evidence="1">
    <location>
        <begin position="67"/>
        <end position="86"/>
    </location>
</feature>
<name>E6XC43_CELAD</name>
<keyword evidence="3" id="KW-1185">Reference proteome</keyword>
<keyword evidence="1" id="KW-0472">Membrane</keyword>
<evidence type="ECO:0000313" key="3">
    <source>
        <dbReference type="Proteomes" id="UP000008634"/>
    </source>
</evidence>
<protein>
    <recommendedName>
        <fullName evidence="4">Riboflavin synthase subunit beta</fullName>
    </recommendedName>
</protein>
<dbReference type="HOGENOM" id="CLU_170285_0_0_10"/>
<dbReference type="EMBL" id="CP002453">
    <property type="protein sequence ID" value="ADV50048.1"/>
    <property type="molecule type" value="Genomic_DNA"/>
</dbReference>
<dbReference type="KEGG" id="cao:Celal_2766"/>
<sequence>MRLKGFKLRTNTSFKYVPRYMENDGVENPYKFDSKFSKYKDASVSGDFRGSWGEARKAGRTKGNRDINFRLIAIIAVLVFIVWWFFDFDLSLFTRF</sequence>
<proteinExistence type="predicted"/>
<keyword evidence="1" id="KW-1133">Transmembrane helix</keyword>
<dbReference type="Proteomes" id="UP000008634">
    <property type="component" value="Chromosome"/>
</dbReference>